<sequence>MRECVSPQERPAGGGGMREHAAGLEPEPTLAHGEAGPDIEGGGSGPGSVGNIWRPLNGSSGWDASGWDANLRRMAPLQRR</sequence>
<evidence type="ECO:0000313" key="3">
    <source>
        <dbReference type="Proteomes" id="UP000267145"/>
    </source>
</evidence>
<comment type="caution">
    <text evidence="2">The sequence shown here is derived from an EMBL/GenBank/DDBJ whole genome shotgun (WGS) entry which is preliminary data.</text>
</comment>
<name>A0A3M9Y4D6_9PEZI</name>
<gene>
    <name evidence="2" type="ORF">D7B24_008932</name>
</gene>
<evidence type="ECO:0000313" key="2">
    <source>
        <dbReference type="EMBL" id="RNJ55154.1"/>
    </source>
</evidence>
<feature type="region of interest" description="Disordered" evidence="1">
    <location>
        <begin position="1"/>
        <end position="80"/>
    </location>
</feature>
<feature type="compositionally biased region" description="Gly residues" evidence="1">
    <location>
        <begin position="39"/>
        <end position="48"/>
    </location>
</feature>
<evidence type="ECO:0000256" key="1">
    <source>
        <dbReference type="SAM" id="MobiDB-lite"/>
    </source>
</evidence>
<dbReference type="AlphaFoldDB" id="A0A3M9Y4D6"/>
<dbReference type="EMBL" id="RBVV01000084">
    <property type="protein sequence ID" value="RNJ55154.1"/>
    <property type="molecule type" value="Genomic_DNA"/>
</dbReference>
<dbReference type="Proteomes" id="UP000267145">
    <property type="component" value="Unassembled WGS sequence"/>
</dbReference>
<reference evidence="2 3" key="1">
    <citation type="submission" date="2018-10" db="EMBL/GenBank/DDBJ databases">
        <title>Genome sequence of Verticillium nonalfalfae VnAa140.</title>
        <authorList>
            <person name="Stajich J.E."/>
            <person name="Kasson M.T."/>
        </authorList>
    </citation>
    <scope>NUCLEOTIDE SEQUENCE [LARGE SCALE GENOMIC DNA]</scope>
    <source>
        <strain evidence="2 3">VnAa140</strain>
    </source>
</reference>
<dbReference type="RefSeq" id="XP_028493312.1">
    <property type="nucleotide sequence ID" value="XM_028643012.1"/>
</dbReference>
<keyword evidence="3" id="KW-1185">Reference proteome</keyword>
<protein>
    <submittedName>
        <fullName evidence="2">Uncharacterized protein</fullName>
    </submittedName>
</protein>
<accession>A0A3M9Y4D6</accession>
<proteinExistence type="predicted"/>
<organism evidence="2 3">
    <name type="scientific">Verticillium nonalfalfae</name>
    <dbReference type="NCBI Taxonomy" id="1051616"/>
    <lineage>
        <taxon>Eukaryota</taxon>
        <taxon>Fungi</taxon>
        <taxon>Dikarya</taxon>
        <taxon>Ascomycota</taxon>
        <taxon>Pezizomycotina</taxon>
        <taxon>Sordariomycetes</taxon>
        <taxon>Hypocreomycetidae</taxon>
        <taxon>Glomerellales</taxon>
        <taxon>Plectosphaerellaceae</taxon>
        <taxon>Verticillium</taxon>
    </lineage>
</organism>
<dbReference type="GeneID" id="39612621"/>